<reference evidence="2 3" key="1">
    <citation type="journal article" date="2010" name="Stand. Genomic Sci.">
        <title>Complete genome sequence of Acetohalobium arabaticum type strain (Z-7288).</title>
        <authorList>
            <person name="Sikorski J."/>
            <person name="Lapidus A."/>
            <person name="Chertkov O."/>
            <person name="Lucas S."/>
            <person name="Copeland A."/>
            <person name="Glavina Del Rio T."/>
            <person name="Nolan M."/>
            <person name="Tice H."/>
            <person name="Cheng J.F."/>
            <person name="Han C."/>
            <person name="Brambilla E."/>
            <person name="Pitluck S."/>
            <person name="Liolios K."/>
            <person name="Ivanova N."/>
            <person name="Mavromatis K."/>
            <person name="Mikhailova N."/>
            <person name="Pati A."/>
            <person name="Bruce D."/>
            <person name="Detter C."/>
            <person name="Tapia R."/>
            <person name="Goodwin L."/>
            <person name="Chen A."/>
            <person name="Palaniappan K."/>
            <person name="Land M."/>
            <person name="Hauser L."/>
            <person name="Chang Y.J."/>
            <person name="Jeffries C.D."/>
            <person name="Rohde M."/>
            <person name="Goker M."/>
            <person name="Spring S."/>
            <person name="Woyke T."/>
            <person name="Bristow J."/>
            <person name="Eisen J.A."/>
            <person name="Markowitz V."/>
            <person name="Hugenholtz P."/>
            <person name="Kyrpides N.C."/>
            <person name="Klenk H.P."/>
        </authorList>
    </citation>
    <scope>NUCLEOTIDE SEQUENCE [LARGE SCALE GENOMIC DNA]</scope>
    <source>
        <strain evidence="3">ATCC 49924 / DSM 5501 / Z-7288</strain>
    </source>
</reference>
<name>D9QQH1_ACEAZ</name>
<evidence type="ECO:0000313" key="2">
    <source>
        <dbReference type="EMBL" id="ADL12762.1"/>
    </source>
</evidence>
<keyword evidence="1" id="KW-1133">Transmembrane helix</keyword>
<keyword evidence="3" id="KW-1185">Reference proteome</keyword>
<dbReference type="AlphaFoldDB" id="D9QQH1"/>
<dbReference type="OrthoDB" id="1796430at2"/>
<protein>
    <submittedName>
        <fullName evidence="2">Uncharacterized protein</fullName>
    </submittedName>
</protein>
<feature type="transmembrane region" description="Helical" evidence="1">
    <location>
        <begin position="6"/>
        <end position="24"/>
    </location>
</feature>
<keyword evidence="1" id="KW-0812">Transmembrane</keyword>
<dbReference type="RefSeq" id="WP_013278208.1">
    <property type="nucleotide sequence ID" value="NC_014378.1"/>
</dbReference>
<feature type="transmembrane region" description="Helical" evidence="1">
    <location>
        <begin position="31"/>
        <end position="54"/>
    </location>
</feature>
<dbReference type="KEGG" id="aar:Acear_1245"/>
<keyword evidence="1" id="KW-0472">Membrane</keyword>
<feature type="transmembrane region" description="Helical" evidence="1">
    <location>
        <begin position="122"/>
        <end position="141"/>
    </location>
</feature>
<dbReference type="HOGENOM" id="CLU_1576824_0_0_9"/>
<evidence type="ECO:0000313" key="3">
    <source>
        <dbReference type="Proteomes" id="UP000001661"/>
    </source>
</evidence>
<accession>D9QQH1</accession>
<proteinExistence type="predicted"/>
<dbReference type="eggNOG" id="ENOG5032W0D">
    <property type="taxonomic scope" value="Bacteria"/>
</dbReference>
<organism evidence="2 3">
    <name type="scientific">Acetohalobium arabaticum (strain ATCC 49924 / DSM 5501 / Z-7288)</name>
    <dbReference type="NCBI Taxonomy" id="574087"/>
    <lineage>
        <taxon>Bacteria</taxon>
        <taxon>Bacillati</taxon>
        <taxon>Bacillota</taxon>
        <taxon>Clostridia</taxon>
        <taxon>Halanaerobiales</taxon>
        <taxon>Halobacteroidaceae</taxon>
        <taxon>Acetohalobium</taxon>
    </lineage>
</organism>
<feature type="transmembrane region" description="Helical" evidence="1">
    <location>
        <begin position="66"/>
        <end position="86"/>
    </location>
</feature>
<dbReference type="Proteomes" id="UP000001661">
    <property type="component" value="Chromosome"/>
</dbReference>
<sequence>MDYYWLIQSTAYWSLTLFIVPYKYIKRLFPFGFLGGFIYTWIVQYTAVQILNLWRYTPTFLTIYDIPFFFVISWFGVTLLYGYFLINYSKYQVYVITFFVSWTTFTNYFANQAGVFAMTNWSLSLTLMFAVFSHIFLLYLLKLMNGVEDIGTKKDMLNLKDNDK</sequence>
<evidence type="ECO:0000256" key="1">
    <source>
        <dbReference type="SAM" id="Phobius"/>
    </source>
</evidence>
<dbReference type="EMBL" id="CP002105">
    <property type="protein sequence ID" value="ADL12762.1"/>
    <property type="molecule type" value="Genomic_DNA"/>
</dbReference>
<gene>
    <name evidence="2" type="ordered locus">Acear_1245</name>
</gene>
<feature type="transmembrane region" description="Helical" evidence="1">
    <location>
        <begin position="93"/>
        <end position="110"/>
    </location>
</feature>